<comment type="similarity">
    <text evidence="1">Belongs to the carbon-nitrogen hydrolase superfamily. NIT1/NIT2 family.</text>
</comment>
<reference evidence="4" key="2">
    <citation type="submission" date="2021-04" db="EMBL/GenBank/DDBJ databases">
        <authorList>
            <person name="Gilroy R."/>
        </authorList>
    </citation>
    <scope>NUCLEOTIDE SEQUENCE</scope>
    <source>
        <strain evidence="4">8470</strain>
    </source>
</reference>
<feature type="domain" description="N-acetyltransferase" evidence="3">
    <location>
        <begin position="11"/>
        <end position="210"/>
    </location>
</feature>
<dbReference type="InterPro" id="IPR003010">
    <property type="entry name" value="C-N_Hydrolase"/>
</dbReference>
<dbReference type="PROSITE" id="PS51186">
    <property type="entry name" value="GNAT"/>
    <property type="match status" value="1"/>
</dbReference>
<evidence type="ECO:0000313" key="4">
    <source>
        <dbReference type="EMBL" id="MBU3856258.1"/>
    </source>
</evidence>
<dbReference type="PANTHER" id="PTHR23088:SF50">
    <property type="entry name" value="HYDROLASE YHCX"/>
    <property type="match status" value="1"/>
</dbReference>
<dbReference type="Pfam" id="PF00795">
    <property type="entry name" value="CN_hydrolase"/>
    <property type="match status" value="1"/>
</dbReference>
<dbReference type="PROSITE" id="PS01227">
    <property type="entry name" value="UPF0012"/>
    <property type="match status" value="1"/>
</dbReference>
<evidence type="ECO:0000259" key="3">
    <source>
        <dbReference type="PROSITE" id="PS51186"/>
    </source>
</evidence>
<evidence type="ECO:0000256" key="1">
    <source>
        <dbReference type="ARBA" id="ARBA00010613"/>
    </source>
</evidence>
<dbReference type="InterPro" id="IPR016181">
    <property type="entry name" value="Acyl_CoA_acyltransferase"/>
</dbReference>
<sequence>MENKITKINKVEVRNLQMDDYAQLAQSFTRVYADKDVFWTREQIQKLIDIFPEGQIVTVVDGKIVGCALSIIVDYDMVKGDHTYAKVTGNETFNTHNPKGNILYGIEVFIHPEYRGLRLARRMYEYRKELCETLNLKAIMFGGRIPNYYKYADKMRPKEYIEKVRSREIYDPVLTFQLSNDFHVRRVMRNYLPNDEESKHCATLLQWDNIYYQPPTDSYVDKKTTVRVGLVQWQMRSYQTLDDVFEQVEFFIDAVSGYKSDFVLFPEYFNAPLMAKFNNLGEAQSIRGLAQYTEEVRDRFVTLAIKHNINIITGSMPYVKEDNGLYNVGFLCRRDGTYEMYEKIHVTPDEVKSWGLSGGKRVQTFDTDCAKIGVLICYDVEFPELSRLMADQGMQILFVPFLTDTQNGYSRVRVCAQARAIENECFVVIAGSVGNLPRVHNMDIQYAQSGVFTPCDFAFPTDGKRAEATPNTEMILVSDVDLDLLSELHTYGSVRNLRDRRSDLYELKMKKAATED</sequence>
<dbReference type="Pfam" id="PF00583">
    <property type="entry name" value="Acetyltransf_1"/>
    <property type="match status" value="1"/>
</dbReference>
<dbReference type="AlphaFoldDB" id="A0A948X6V3"/>
<dbReference type="InterPro" id="IPR000182">
    <property type="entry name" value="GNAT_dom"/>
</dbReference>
<dbReference type="InterPro" id="IPR001110">
    <property type="entry name" value="UPF0012_CS"/>
</dbReference>
<dbReference type="GO" id="GO:0016787">
    <property type="term" value="F:hydrolase activity"/>
    <property type="evidence" value="ECO:0007669"/>
    <property type="project" value="UniProtKB-KW"/>
</dbReference>
<dbReference type="EMBL" id="JAHLFJ010000068">
    <property type="protein sequence ID" value="MBU3856258.1"/>
    <property type="molecule type" value="Genomic_DNA"/>
</dbReference>
<evidence type="ECO:0000313" key="5">
    <source>
        <dbReference type="Proteomes" id="UP000784286"/>
    </source>
</evidence>
<proteinExistence type="inferred from homology"/>
<dbReference type="Gene3D" id="3.60.110.10">
    <property type="entry name" value="Carbon-nitrogen hydrolase"/>
    <property type="match status" value="1"/>
</dbReference>
<name>A0A948X6V3_9BACT</name>
<protein>
    <submittedName>
        <fullName evidence="4">Bifunctional GNAT family N-acetyltransferase/carbon-nitrogen hydrolase family protein</fullName>
    </submittedName>
</protein>
<comment type="caution">
    <text evidence="4">The sequence shown here is derived from an EMBL/GenBank/DDBJ whole genome shotgun (WGS) entry which is preliminary data.</text>
</comment>
<dbReference type="PANTHER" id="PTHR23088">
    <property type="entry name" value="NITRILASE-RELATED"/>
    <property type="match status" value="1"/>
</dbReference>
<dbReference type="Gene3D" id="3.40.630.30">
    <property type="match status" value="1"/>
</dbReference>
<evidence type="ECO:0000259" key="2">
    <source>
        <dbReference type="PROSITE" id="PS50263"/>
    </source>
</evidence>
<dbReference type="SUPFAM" id="SSF55729">
    <property type="entry name" value="Acyl-CoA N-acyltransferases (Nat)"/>
    <property type="match status" value="1"/>
</dbReference>
<feature type="domain" description="CN hydrolase" evidence="2">
    <location>
        <begin position="226"/>
        <end position="482"/>
    </location>
</feature>
<dbReference type="CDD" id="cd04301">
    <property type="entry name" value="NAT_SF"/>
    <property type="match status" value="1"/>
</dbReference>
<organism evidence="4 5">
    <name type="scientific">Candidatus Phocaeicola excrementipullorum</name>
    <dbReference type="NCBI Taxonomy" id="2838731"/>
    <lineage>
        <taxon>Bacteria</taxon>
        <taxon>Pseudomonadati</taxon>
        <taxon>Bacteroidota</taxon>
        <taxon>Bacteroidia</taxon>
        <taxon>Bacteroidales</taxon>
        <taxon>Bacteroidaceae</taxon>
        <taxon>Phocaeicola</taxon>
    </lineage>
</organism>
<gene>
    <name evidence="4" type="ORF">H9928_06870</name>
</gene>
<reference evidence="4" key="1">
    <citation type="journal article" date="2021" name="PeerJ">
        <title>Extensive microbial diversity within the chicken gut microbiome revealed by metagenomics and culture.</title>
        <authorList>
            <person name="Gilroy R."/>
            <person name="Ravi A."/>
            <person name="Getino M."/>
            <person name="Pursley I."/>
            <person name="Horton D.L."/>
            <person name="Alikhan N.F."/>
            <person name="Baker D."/>
            <person name="Gharbi K."/>
            <person name="Hall N."/>
            <person name="Watson M."/>
            <person name="Adriaenssens E.M."/>
            <person name="Foster-Nyarko E."/>
            <person name="Jarju S."/>
            <person name="Secka A."/>
            <person name="Antonio M."/>
            <person name="Oren A."/>
            <person name="Chaudhuri R.R."/>
            <person name="La Ragione R."/>
            <person name="Hildebrand F."/>
            <person name="Pallen M.J."/>
        </authorList>
    </citation>
    <scope>NUCLEOTIDE SEQUENCE</scope>
    <source>
        <strain evidence="4">8470</strain>
    </source>
</reference>
<dbReference type="PROSITE" id="PS50263">
    <property type="entry name" value="CN_HYDROLASE"/>
    <property type="match status" value="1"/>
</dbReference>
<dbReference type="InterPro" id="IPR036526">
    <property type="entry name" value="C-N_Hydrolase_sf"/>
</dbReference>
<accession>A0A948X6V3</accession>
<keyword evidence="4" id="KW-0378">Hydrolase</keyword>
<dbReference type="GO" id="GO:0016747">
    <property type="term" value="F:acyltransferase activity, transferring groups other than amino-acyl groups"/>
    <property type="evidence" value="ECO:0007669"/>
    <property type="project" value="InterPro"/>
</dbReference>
<dbReference type="CDD" id="cd07574">
    <property type="entry name" value="nitrilase_Rim1_like"/>
    <property type="match status" value="1"/>
</dbReference>
<dbReference type="Proteomes" id="UP000784286">
    <property type="component" value="Unassembled WGS sequence"/>
</dbReference>
<dbReference type="SUPFAM" id="SSF56317">
    <property type="entry name" value="Carbon-nitrogen hydrolase"/>
    <property type="match status" value="1"/>
</dbReference>